<feature type="repeat" description="ANK" evidence="7">
    <location>
        <begin position="381"/>
        <end position="413"/>
    </location>
</feature>
<keyword evidence="4" id="KW-0347">Helicase</keyword>
<evidence type="ECO:0000259" key="9">
    <source>
        <dbReference type="PROSITE" id="PS51192"/>
    </source>
</evidence>
<dbReference type="GO" id="GO:0003724">
    <property type="term" value="F:RNA helicase activity"/>
    <property type="evidence" value="ECO:0007669"/>
    <property type="project" value="UniProtKB-EC"/>
</dbReference>
<evidence type="ECO:0000313" key="11">
    <source>
        <dbReference type="Proteomes" id="UP001164929"/>
    </source>
</evidence>
<dbReference type="PANTHER" id="PTHR18934">
    <property type="entry name" value="ATP-DEPENDENT RNA HELICASE"/>
    <property type="match status" value="1"/>
</dbReference>
<dbReference type="Pfam" id="PF00023">
    <property type="entry name" value="Ank"/>
    <property type="match status" value="1"/>
</dbReference>
<dbReference type="GO" id="GO:0016787">
    <property type="term" value="F:hydrolase activity"/>
    <property type="evidence" value="ECO:0007669"/>
    <property type="project" value="UniProtKB-KW"/>
</dbReference>
<dbReference type="EC" id="3.6.4.13" evidence="1"/>
<dbReference type="PANTHER" id="PTHR18934:SF234">
    <property type="entry name" value="PRE-MRNA-SPLICING FACTOR ATP-DEPENDENT RNA HELICASE DEAH4-RELATED"/>
    <property type="match status" value="1"/>
</dbReference>
<feature type="repeat" description="ANK" evidence="7">
    <location>
        <begin position="585"/>
        <end position="617"/>
    </location>
</feature>
<evidence type="ECO:0000256" key="4">
    <source>
        <dbReference type="ARBA" id="ARBA00022806"/>
    </source>
</evidence>
<accession>A0AAD6Q744</accession>
<feature type="repeat" description="ANK" evidence="7">
    <location>
        <begin position="552"/>
        <end position="584"/>
    </location>
</feature>
<feature type="region of interest" description="Disordered" evidence="8">
    <location>
        <begin position="1401"/>
        <end position="1434"/>
    </location>
</feature>
<gene>
    <name evidence="10" type="ORF">NC653_024699</name>
</gene>
<organism evidence="10 11">
    <name type="scientific">Populus alba x Populus x berolinensis</name>
    <dbReference type="NCBI Taxonomy" id="444605"/>
    <lineage>
        <taxon>Eukaryota</taxon>
        <taxon>Viridiplantae</taxon>
        <taxon>Streptophyta</taxon>
        <taxon>Embryophyta</taxon>
        <taxon>Tracheophyta</taxon>
        <taxon>Spermatophyta</taxon>
        <taxon>Magnoliopsida</taxon>
        <taxon>eudicotyledons</taxon>
        <taxon>Gunneridae</taxon>
        <taxon>Pentapetalae</taxon>
        <taxon>rosids</taxon>
        <taxon>fabids</taxon>
        <taxon>Malpighiales</taxon>
        <taxon>Salicaceae</taxon>
        <taxon>Saliceae</taxon>
        <taxon>Populus</taxon>
    </lineage>
</organism>
<dbReference type="InterPro" id="IPR007502">
    <property type="entry name" value="Helicase-assoc_dom"/>
</dbReference>
<keyword evidence="7" id="KW-0040">ANK repeat</keyword>
<proteinExistence type="predicted"/>
<dbReference type="InterPro" id="IPR048333">
    <property type="entry name" value="HA2_WH"/>
</dbReference>
<dbReference type="Gene3D" id="1.20.120.1080">
    <property type="match status" value="1"/>
</dbReference>
<feature type="region of interest" description="Disordered" evidence="8">
    <location>
        <begin position="1212"/>
        <end position="1234"/>
    </location>
</feature>
<dbReference type="Pfam" id="PF04408">
    <property type="entry name" value="WHD_HA2"/>
    <property type="match status" value="1"/>
</dbReference>
<dbReference type="InterPro" id="IPR002110">
    <property type="entry name" value="Ankyrin_rpt"/>
</dbReference>
<reference evidence="10" key="1">
    <citation type="journal article" date="2023" name="Mol. Ecol. Resour.">
        <title>Chromosome-level genome assembly of a triploid poplar Populus alba 'Berolinensis'.</title>
        <authorList>
            <person name="Chen S."/>
            <person name="Yu Y."/>
            <person name="Wang X."/>
            <person name="Wang S."/>
            <person name="Zhang T."/>
            <person name="Zhou Y."/>
            <person name="He R."/>
            <person name="Meng N."/>
            <person name="Wang Y."/>
            <person name="Liu W."/>
            <person name="Liu Z."/>
            <person name="Liu J."/>
            <person name="Guo Q."/>
            <person name="Huang H."/>
            <person name="Sederoff R.R."/>
            <person name="Wang G."/>
            <person name="Qu G."/>
            <person name="Chen S."/>
        </authorList>
    </citation>
    <scope>NUCLEOTIDE SEQUENCE</scope>
    <source>
        <strain evidence="10">SC-2020</strain>
    </source>
</reference>
<dbReference type="SMART" id="SM00847">
    <property type="entry name" value="HA2"/>
    <property type="match status" value="1"/>
</dbReference>
<dbReference type="InterPro" id="IPR011709">
    <property type="entry name" value="DEAD-box_helicase_OB_fold"/>
</dbReference>
<dbReference type="Gene3D" id="1.25.40.20">
    <property type="entry name" value="Ankyrin repeat-containing domain"/>
    <property type="match status" value="4"/>
</dbReference>
<dbReference type="Gene3D" id="3.40.50.300">
    <property type="entry name" value="P-loop containing nucleotide triphosphate hydrolases"/>
    <property type="match status" value="3"/>
</dbReference>
<dbReference type="SMART" id="SM00248">
    <property type="entry name" value="ANK"/>
    <property type="match status" value="11"/>
</dbReference>
<dbReference type="GO" id="GO:0003723">
    <property type="term" value="F:RNA binding"/>
    <property type="evidence" value="ECO:0007669"/>
    <property type="project" value="TreeGrafter"/>
</dbReference>
<evidence type="ECO:0000256" key="1">
    <source>
        <dbReference type="ARBA" id="ARBA00012552"/>
    </source>
</evidence>
<dbReference type="Pfam" id="PF07717">
    <property type="entry name" value="OB_NTP_bind"/>
    <property type="match status" value="1"/>
</dbReference>
<feature type="repeat" description="ANK" evidence="7">
    <location>
        <begin position="348"/>
        <end position="380"/>
    </location>
</feature>
<dbReference type="EMBL" id="JAQIZT010000010">
    <property type="protein sequence ID" value="KAJ6981381.1"/>
    <property type="molecule type" value="Genomic_DNA"/>
</dbReference>
<dbReference type="Pfam" id="PF12796">
    <property type="entry name" value="Ank_2"/>
    <property type="match status" value="3"/>
</dbReference>
<evidence type="ECO:0000256" key="2">
    <source>
        <dbReference type="ARBA" id="ARBA00022741"/>
    </source>
</evidence>
<dbReference type="InterPro" id="IPR027417">
    <property type="entry name" value="P-loop_NTPase"/>
</dbReference>
<evidence type="ECO:0000313" key="10">
    <source>
        <dbReference type="EMBL" id="KAJ6981381.1"/>
    </source>
</evidence>
<dbReference type="SUPFAM" id="SSF48403">
    <property type="entry name" value="Ankyrin repeat"/>
    <property type="match status" value="2"/>
</dbReference>
<dbReference type="Pfam" id="PF21010">
    <property type="entry name" value="HA2_C"/>
    <property type="match status" value="1"/>
</dbReference>
<dbReference type="PROSITE" id="PS00690">
    <property type="entry name" value="DEAH_ATP_HELICASE"/>
    <property type="match status" value="1"/>
</dbReference>
<dbReference type="InterPro" id="IPR011545">
    <property type="entry name" value="DEAD/DEAH_box_helicase_dom"/>
</dbReference>
<dbReference type="Pfam" id="PF00270">
    <property type="entry name" value="DEAD"/>
    <property type="match status" value="1"/>
</dbReference>
<evidence type="ECO:0000256" key="6">
    <source>
        <dbReference type="ARBA" id="ARBA00047984"/>
    </source>
</evidence>
<evidence type="ECO:0000256" key="8">
    <source>
        <dbReference type="SAM" id="MobiDB-lite"/>
    </source>
</evidence>
<comment type="catalytic activity">
    <reaction evidence="6">
        <text>ATP + H2O = ADP + phosphate + H(+)</text>
        <dbReference type="Rhea" id="RHEA:13065"/>
        <dbReference type="ChEBI" id="CHEBI:15377"/>
        <dbReference type="ChEBI" id="CHEBI:15378"/>
        <dbReference type="ChEBI" id="CHEBI:30616"/>
        <dbReference type="ChEBI" id="CHEBI:43474"/>
        <dbReference type="ChEBI" id="CHEBI:456216"/>
        <dbReference type="EC" id="3.6.4.13"/>
    </reaction>
</comment>
<dbReference type="InterPro" id="IPR014001">
    <property type="entry name" value="Helicase_ATP-bd"/>
</dbReference>
<sequence>MTVFGNSGAVFLAGKQVFPVDYQAEVSQKLVDASHNNDLKQALQCLEDPFVDVNFIGTVSLKSKKTEVSLHDESANEVHVEYEEFKTDVSALFLAAHAGNLTLVRKLLSLGANVNQKLFRGYATTAAIREGHLDVLDILVKSGASQEACEEALLEASYLGQARPAELLMGSDLIRPQVAVHALVSACCRGFASVVDTLVKCGVDASAIDRALLRSSKPPLHANVDCNALAAAIVSRQISVVRLLLQVGVGTDMKARLGAWSWDMDTGEEFRVGAGLAEAYSFTWCAVEYFEASGAILRMLLQHLSPNIPHFGRTLIHHAILCSNARAAEVLLNCGADKELPVRTTLKNDLRPVHLAARLGTPKVLEQLVFASCDLNSRTDSGETALMICARYRQEECLKVLVSAGADLGLVNSAGLSASSIARSARWALGFQQAVVDVIRDGKSAKSSNAAVFSPLKCVVQANAVEALKKLIEQSYIDLDEQDDDGFSAAMTAAANGYVEAFRLLVHAGANIKLQNRFGDTAISLSESNQHGEAIEKVMIEYALKEGYNYSASIHALHRAARRGDLDLVCMLAREGYDVNASDGDGYTPLMLAAREGHGKVCELLISRGAQCDIENERCETALSLAMKNGYKNEAEHVILDELSRQLVLEGNRVKKHIKCGKGAPHYKSLRMVDASGALRWGKSSKRNVVCKGAELGPSTKFRWSRRKKLDVEDPGMFHVITTKNREVHFVCEGGVEMAELWLLHEICFAFEGYRHPGRGKTGVLRKLASNDARLFTMGISLIITKQQTELRLQKRAVSSCQAVGQFLLVFYQMASHLPIVQFEDKIMKTVEDNAVVVIIGETGSGKSTQLSQMLHRRGYTKSGIIAVTQPRRVAAVSVARRVAQELGVTLGEEVGYAIRFEDRTSDLTRIKYLTDGVLLRESLSNPELNQYSVIILDEAHERSLNTDILLGLVKRLVKMRASKLKVLITSATLDGEKVSEFFSDCPVLNVPGKLYPVEILYSEERPKSYIESSLRTAMDIHVREPEGDVLIFMTGQDDIDKLVSKLEDRVQSLEEGSCMDAIILPLHGSLPPELQAGRAGRTRPGKCYRLYSSEVYQEEFLDVTVPEIQRSSLAGSVLYLKSLDLPDIDILKFDFLDPPSFESLEDALKQLYLIDAIDDTGLITSVGQTMAELPLEPSLSRTLMEANENGCLSQALTVVAMLSAETTLLAGQSSKSNEKKRKHPPPDLPDGSGWGDHVQLLQIFEQWDQNEFDIGWCKDKGLQVRGMKFVKDVRRQLSQLMQKIAKGSLNVRTNERYKERQRDYKNLRKALCVGFANKLAERMVQHNGYRTIGFKPQLVQVHPSSTLKTDEDGMFPNYVVYHELIATSRPYMRNVCAVEMPWVNPILKKLEKLNIDKLSGGSGHSIREESETKVSSLPKKEEAVTGVPDDRESRIQAARDRFLARKGKK</sequence>
<keyword evidence="2" id="KW-0547">Nucleotide-binding</keyword>
<protein>
    <recommendedName>
        <fullName evidence="1">RNA helicase</fullName>
        <ecNumber evidence="1">3.6.4.13</ecNumber>
    </recommendedName>
</protein>
<dbReference type="InterPro" id="IPR002464">
    <property type="entry name" value="DNA/RNA_helicase_DEAH_CS"/>
</dbReference>
<dbReference type="PROSITE" id="PS51192">
    <property type="entry name" value="HELICASE_ATP_BIND_1"/>
    <property type="match status" value="1"/>
</dbReference>
<dbReference type="GO" id="GO:0005524">
    <property type="term" value="F:ATP binding"/>
    <property type="evidence" value="ECO:0007669"/>
    <property type="project" value="UniProtKB-KW"/>
</dbReference>
<feature type="repeat" description="ANK" evidence="7">
    <location>
        <begin position="87"/>
        <end position="119"/>
    </location>
</feature>
<dbReference type="SUPFAM" id="SSF52540">
    <property type="entry name" value="P-loop containing nucleoside triphosphate hydrolases"/>
    <property type="match status" value="1"/>
</dbReference>
<name>A0AAD6Q744_9ROSI</name>
<evidence type="ECO:0000256" key="3">
    <source>
        <dbReference type="ARBA" id="ARBA00022801"/>
    </source>
</evidence>
<feature type="compositionally biased region" description="Basic and acidic residues" evidence="8">
    <location>
        <begin position="1406"/>
        <end position="1434"/>
    </location>
</feature>
<dbReference type="Proteomes" id="UP001164929">
    <property type="component" value="Chromosome 10"/>
</dbReference>
<comment type="caution">
    <text evidence="10">The sequence shown here is derived from an EMBL/GenBank/DDBJ whole genome shotgun (WGS) entry which is preliminary data.</text>
</comment>
<feature type="repeat" description="ANK" evidence="7">
    <location>
        <begin position="485"/>
        <end position="517"/>
    </location>
</feature>
<dbReference type="PROSITE" id="PS50297">
    <property type="entry name" value="ANK_REP_REGION"/>
    <property type="match status" value="5"/>
</dbReference>
<evidence type="ECO:0000256" key="5">
    <source>
        <dbReference type="ARBA" id="ARBA00022840"/>
    </source>
</evidence>
<dbReference type="PROSITE" id="PS50088">
    <property type="entry name" value="ANK_REPEAT"/>
    <property type="match status" value="6"/>
</dbReference>
<evidence type="ECO:0000256" key="7">
    <source>
        <dbReference type="PROSITE-ProRule" id="PRU00023"/>
    </source>
</evidence>
<keyword evidence="3" id="KW-0378">Hydrolase</keyword>
<dbReference type="InterPro" id="IPR036770">
    <property type="entry name" value="Ankyrin_rpt-contain_sf"/>
</dbReference>
<dbReference type="SMART" id="SM00487">
    <property type="entry name" value="DEXDc"/>
    <property type="match status" value="1"/>
</dbReference>
<keyword evidence="5" id="KW-0067">ATP-binding</keyword>
<dbReference type="FunFam" id="3.40.50.300:FF:001388">
    <property type="entry name" value="Probable pre-mRNA-splicing factor ATP-dependent RNA helicase DEAH4"/>
    <property type="match status" value="1"/>
</dbReference>
<feature type="domain" description="Helicase ATP-binding" evidence="9">
    <location>
        <begin position="828"/>
        <end position="992"/>
    </location>
</feature>
<keyword evidence="11" id="KW-1185">Reference proteome</keyword>